<dbReference type="InterPro" id="IPR021066">
    <property type="entry name" value="FPI1"/>
</dbReference>
<name>A0AAV1ZZN9_9ARAC</name>
<dbReference type="Gene3D" id="2.10.80.20">
    <property type="match status" value="1"/>
</dbReference>
<proteinExistence type="predicted"/>
<feature type="signal peptide" evidence="1">
    <location>
        <begin position="1"/>
        <end position="17"/>
    </location>
</feature>
<dbReference type="GO" id="GO:0030414">
    <property type="term" value="F:peptidase inhibitor activity"/>
    <property type="evidence" value="ECO:0007669"/>
    <property type="project" value="InterPro"/>
</dbReference>
<sequence length="87" mass="9084">MIKILLLISTAITIANAIACTSDICSRVRCMQANCTGRAVLVPNGGYCGCCDACVTYLNEGEECPIPLRGGSPPTRKCSDGLECVLA</sequence>
<keyword evidence="1" id="KW-0732">Signal</keyword>
<comment type="caution">
    <text evidence="2">The sequence shown here is derived from an EMBL/GenBank/DDBJ whole genome shotgun (WGS) entry which is preliminary data.</text>
</comment>
<dbReference type="Pfam" id="PF12190">
    <property type="entry name" value="amfpi-1"/>
    <property type="match status" value="1"/>
</dbReference>
<evidence type="ECO:0000256" key="1">
    <source>
        <dbReference type="SAM" id="SignalP"/>
    </source>
</evidence>
<evidence type="ECO:0000313" key="3">
    <source>
        <dbReference type="Proteomes" id="UP001497382"/>
    </source>
</evidence>
<protein>
    <submittedName>
        <fullName evidence="2">Uncharacterized protein</fullName>
    </submittedName>
</protein>
<dbReference type="AlphaFoldDB" id="A0AAV1ZZN9"/>
<gene>
    <name evidence="2" type="ORF">LARSCL_LOCUS8372</name>
</gene>
<feature type="chain" id="PRO_5043606676" evidence="1">
    <location>
        <begin position="18"/>
        <end position="87"/>
    </location>
</feature>
<evidence type="ECO:0000313" key="2">
    <source>
        <dbReference type="EMBL" id="CAL1275925.1"/>
    </source>
</evidence>
<reference evidence="2 3" key="1">
    <citation type="submission" date="2024-04" db="EMBL/GenBank/DDBJ databases">
        <authorList>
            <person name="Rising A."/>
            <person name="Reimegard J."/>
            <person name="Sonavane S."/>
            <person name="Akerstrom W."/>
            <person name="Nylinder S."/>
            <person name="Hedman E."/>
            <person name="Kallberg Y."/>
        </authorList>
    </citation>
    <scope>NUCLEOTIDE SEQUENCE [LARGE SCALE GENOMIC DNA]</scope>
</reference>
<accession>A0AAV1ZZN9</accession>
<dbReference type="EMBL" id="CAXIEN010000089">
    <property type="protein sequence ID" value="CAL1275925.1"/>
    <property type="molecule type" value="Genomic_DNA"/>
</dbReference>
<keyword evidence="3" id="KW-1185">Reference proteome</keyword>
<dbReference type="InterPro" id="IPR053741">
    <property type="entry name" value="Ser_Fungal_Prot_Inhib_sf"/>
</dbReference>
<organism evidence="2 3">
    <name type="scientific">Larinioides sclopetarius</name>
    <dbReference type="NCBI Taxonomy" id="280406"/>
    <lineage>
        <taxon>Eukaryota</taxon>
        <taxon>Metazoa</taxon>
        <taxon>Ecdysozoa</taxon>
        <taxon>Arthropoda</taxon>
        <taxon>Chelicerata</taxon>
        <taxon>Arachnida</taxon>
        <taxon>Araneae</taxon>
        <taxon>Araneomorphae</taxon>
        <taxon>Entelegynae</taxon>
        <taxon>Araneoidea</taxon>
        <taxon>Araneidae</taxon>
        <taxon>Larinioides</taxon>
    </lineage>
</organism>
<dbReference type="Proteomes" id="UP001497382">
    <property type="component" value="Unassembled WGS sequence"/>
</dbReference>